<reference evidence="2 3" key="1">
    <citation type="submission" date="2018-06" db="EMBL/GenBank/DDBJ databases">
        <title>Comparative genomics of Bradyrhizobium nodulating Arachidis hypogaea.</title>
        <authorList>
            <person name="Li Y."/>
        </authorList>
    </citation>
    <scope>NUCLEOTIDE SEQUENCE [LARGE SCALE GENOMIC DNA]</scope>
    <source>
        <strain evidence="2 3">CCBAU 051107</strain>
    </source>
</reference>
<evidence type="ECO:0000256" key="1">
    <source>
        <dbReference type="SAM" id="MobiDB-lite"/>
    </source>
</evidence>
<dbReference type="EMBL" id="CP030050">
    <property type="protein sequence ID" value="QOZ67435.1"/>
    <property type="molecule type" value="Genomic_DNA"/>
</dbReference>
<evidence type="ECO:0000313" key="2">
    <source>
        <dbReference type="EMBL" id="QOZ67435.1"/>
    </source>
</evidence>
<organism evidence="2 3">
    <name type="scientific">Bradyrhizobium arachidis</name>
    <dbReference type="NCBI Taxonomy" id="858423"/>
    <lineage>
        <taxon>Bacteria</taxon>
        <taxon>Pseudomonadati</taxon>
        <taxon>Pseudomonadota</taxon>
        <taxon>Alphaproteobacteria</taxon>
        <taxon>Hyphomicrobiales</taxon>
        <taxon>Nitrobacteraceae</taxon>
        <taxon>Bradyrhizobium</taxon>
    </lineage>
</organism>
<dbReference type="Proteomes" id="UP000594015">
    <property type="component" value="Chromosome"/>
</dbReference>
<proteinExistence type="predicted"/>
<accession>A0AAE7TGE6</accession>
<name>A0AAE7TGE6_9BRAD</name>
<dbReference type="KEGG" id="barh:WN72_14815"/>
<gene>
    <name evidence="2" type="ORF">WN72_14815</name>
</gene>
<feature type="compositionally biased region" description="Basic and acidic residues" evidence="1">
    <location>
        <begin position="19"/>
        <end position="29"/>
    </location>
</feature>
<feature type="region of interest" description="Disordered" evidence="1">
    <location>
        <begin position="1"/>
        <end position="29"/>
    </location>
</feature>
<protein>
    <submittedName>
        <fullName evidence="2">Uncharacterized protein</fullName>
    </submittedName>
</protein>
<dbReference type="AlphaFoldDB" id="A0AAE7TGE6"/>
<evidence type="ECO:0000313" key="3">
    <source>
        <dbReference type="Proteomes" id="UP000594015"/>
    </source>
</evidence>
<sequence>MMRANQHNLGGKIIPFRKPSSDRRALPDDGRSETILRMLDLSKFEQDRHAAGRGPGMRSNIAAMILLGLLVLVATEDFSRLEQSNLCLQSSECRN</sequence>